<dbReference type="PROSITE" id="PS50948">
    <property type="entry name" value="PAN"/>
    <property type="match status" value="1"/>
</dbReference>
<keyword evidence="6" id="KW-0732">Signal</keyword>
<dbReference type="InterPro" id="IPR003609">
    <property type="entry name" value="Pan_app"/>
</dbReference>
<evidence type="ECO:0000256" key="12">
    <source>
        <dbReference type="ARBA" id="ARBA00023157"/>
    </source>
</evidence>
<evidence type="ECO:0000256" key="15">
    <source>
        <dbReference type="ARBA" id="ARBA00047899"/>
    </source>
</evidence>
<evidence type="ECO:0000259" key="22">
    <source>
        <dbReference type="PROSITE" id="PS50948"/>
    </source>
</evidence>
<dbReference type="InterPro" id="IPR000858">
    <property type="entry name" value="S_locus_glycoprot_dom"/>
</dbReference>
<dbReference type="InterPro" id="IPR001480">
    <property type="entry name" value="Bulb-type_lectin_dom"/>
</dbReference>
<proteinExistence type="inferred from homology"/>
<evidence type="ECO:0000256" key="18">
    <source>
        <dbReference type="PROSITE-ProRule" id="PRU10141"/>
    </source>
</evidence>
<dbReference type="HOGENOM" id="CLU_000288_116_2_1"/>
<evidence type="ECO:0000256" key="10">
    <source>
        <dbReference type="ARBA" id="ARBA00022989"/>
    </source>
</evidence>
<dbReference type="CDD" id="cd00028">
    <property type="entry name" value="B_lectin"/>
    <property type="match status" value="1"/>
</dbReference>
<evidence type="ECO:0000256" key="7">
    <source>
        <dbReference type="ARBA" id="ARBA00022741"/>
    </source>
</evidence>
<evidence type="ECO:0000256" key="8">
    <source>
        <dbReference type="ARBA" id="ARBA00022777"/>
    </source>
</evidence>
<dbReference type="InterPro" id="IPR036426">
    <property type="entry name" value="Bulb-type_lectin_dom_sf"/>
</dbReference>
<evidence type="ECO:0000256" key="2">
    <source>
        <dbReference type="ARBA" id="ARBA00022527"/>
    </source>
</evidence>
<evidence type="ECO:0000256" key="9">
    <source>
        <dbReference type="ARBA" id="ARBA00022840"/>
    </source>
</evidence>
<evidence type="ECO:0000256" key="6">
    <source>
        <dbReference type="ARBA" id="ARBA00022729"/>
    </source>
</evidence>
<keyword evidence="13" id="KW-0675">Receptor</keyword>
<dbReference type="Gene3D" id="3.30.200.20">
    <property type="entry name" value="Phosphorylase Kinase, domain 1"/>
    <property type="match status" value="1"/>
</dbReference>
<dbReference type="GO" id="GO:0016020">
    <property type="term" value="C:membrane"/>
    <property type="evidence" value="ECO:0007669"/>
    <property type="project" value="UniProtKB-SubCell"/>
</dbReference>
<dbReference type="GO" id="GO:0004674">
    <property type="term" value="F:protein serine/threonine kinase activity"/>
    <property type="evidence" value="ECO:0007669"/>
    <property type="project" value="UniProtKB-KW"/>
</dbReference>
<dbReference type="InterPro" id="IPR024171">
    <property type="entry name" value="SRK-like_kinase"/>
</dbReference>
<dbReference type="SMART" id="SM00108">
    <property type="entry name" value="B_lectin"/>
    <property type="match status" value="1"/>
</dbReference>
<evidence type="ECO:0000256" key="13">
    <source>
        <dbReference type="ARBA" id="ARBA00023170"/>
    </source>
</evidence>
<dbReference type="InterPro" id="IPR017441">
    <property type="entry name" value="Protein_kinase_ATP_BS"/>
</dbReference>
<dbReference type="eggNOG" id="ENOG502QRRX">
    <property type="taxonomic scope" value="Eukaryota"/>
</dbReference>
<name>W1NHI6_AMBTC</name>
<evidence type="ECO:0000313" key="23">
    <source>
        <dbReference type="EMBL" id="ERM94946.1"/>
    </source>
</evidence>
<keyword evidence="10 19" id="KW-1133">Transmembrane helix</keyword>
<keyword evidence="2 17" id="KW-0723">Serine/threonine-protein kinase</keyword>
<dbReference type="SUPFAM" id="SSF56112">
    <property type="entry name" value="Protein kinase-like (PK-like)"/>
    <property type="match status" value="1"/>
</dbReference>
<evidence type="ECO:0000256" key="5">
    <source>
        <dbReference type="ARBA" id="ARBA00022692"/>
    </source>
</evidence>
<evidence type="ECO:0000259" key="21">
    <source>
        <dbReference type="PROSITE" id="PS50927"/>
    </source>
</evidence>
<evidence type="ECO:0000256" key="14">
    <source>
        <dbReference type="ARBA" id="ARBA00023180"/>
    </source>
</evidence>
<dbReference type="PANTHER" id="PTHR47974:SF20">
    <property type="entry name" value="RECEPTOR-LIKE SERINE_THREONINE-PROTEIN KINASE"/>
    <property type="match status" value="1"/>
</dbReference>
<keyword evidence="9 17" id="KW-0067">ATP-binding</keyword>
<dbReference type="GO" id="GO:0048544">
    <property type="term" value="P:recognition of pollen"/>
    <property type="evidence" value="ECO:0007669"/>
    <property type="project" value="InterPro"/>
</dbReference>
<feature type="domain" description="Apple" evidence="22">
    <location>
        <begin position="331"/>
        <end position="408"/>
    </location>
</feature>
<evidence type="ECO:0000313" key="24">
    <source>
        <dbReference type="Proteomes" id="UP000017836"/>
    </source>
</evidence>
<keyword evidence="7 17" id="KW-0547">Nucleotide-binding</keyword>
<dbReference type="PROSITE" id="PS00108">
    <property type="entry name" value="PROTEIN_KINASE_ST"/>
    <property type="match status" value="1"/>
</dbReference>
<organism evidence="23 24">
    <name type="scientific">Amborella trichopoda</name>
    <dbReference type="NCBI Taxonomy" id="13333"/>
    <lineage>
        <taxon>Eukaryota</taxon>
        <taxon>Viridiplantae</taxon>
        <taxon>Streptophyta</taxon>
        <taxon>Embryophyta</taxon>
        <taxon>Tracheophyta</taxon>
        <taxon>Spermatophyta</taxon>
        <taxon>Magnoliopsida</taxon>
        <taxon>Amborellales</taxon>
        <taxon>Amborellaceae</taxon>
        <taxon>Amborella</taxon>
    </lineage>
</organism>
<gene>
    <name evidence="23" type="ORF">AMTR_s00009p00206310</name>
</gene>
<dbReference type="PIRSF" id="PIRSF000641">
    <property type="entry name" value="SRK"/>
    <property type="match status" value="1"/>
</dbReference>
<dbReference type="Gene3D" id="2.90.10.10">
    <property type="entry name" value="Bulb-type lectin domain"/>
    <property type="match status" value="1"/>
</dbReference>
<dbReference type="FunFam" id="3.30.200.20:FF:000059">
    <property type="entry name" value="S-receptor-like serine/threonine-protein kinase"/>
    <property type="match status" value="1"/>
</dbReference>
<feature type="domain" description="Protein kinase" evidence="20">
    <location>
        <begin position="480"/>
        <end position="757"/>
    </location>
</feature>
<dbReference type="InterPro" id="IPR000719">
    <property type="entry name" value="Prot_kinase_dom"/>
</dbReference>
<evidence type="ECO:0000256" key="3">
    <source>
        <dbReference type="ARBA" id="ARBA00022536"/>
    </source>
</evidence>
<comment type="similarity">
    <text evidence="17">Belongs to the protein kinase superfamily. Ser/Thr protein kinase family.</text>
</comment>
<evidence type="ECO:0000256" key="16">
    <source>
        <dbReference type="ARBA" id="ARBA00048679"/>
    </source>
</evidence>
<keyword evidence="24" id="KW-1185">Reference proteome</keyword>
<comment type="catalytic activity">
    <reaction evidence="16 17">
        <text>L-seryl-[protein] + ATP = O-phospho-L-seryl-[protein] + ADP + H(+)</text>
        <dbReference type="Rhea" id="RHEA:17989"/>
        <dbReference type="Rhea" id="RHEA-COMP:9863"/>
        <dbReference type="Rhea" id="RHEA-COMP:11604"/>
        <dbReference type="ChEBI" id="CHEBI:15378"/>
        <dbReference type="ChEBI" id="CHEBI:29999"/>
        <dbReference type="ChEBI" id="CHEBI:30616"/>
        <dbReference type="ChEBI" id="CHEBI:83421"/>
        <dbReference type="ChEBI" id="CHEBI:456216"/>
        <dbReference type="EC" id="2.7.11.1"/>
    </reaction>
</comment>
<accession>W1NHI6</accession>
<dbReference type="InterPro" id="IPR011009">
    <property type="entry name" value="Kinase-like_dom_sf"/>
</dbReference>
<keyword evidence="3" id="KW-0245">EGF-like domain</keyword>
<evidence type="ECO:0000256" key="17">
    <source>
        <dbReference type="PIRNR" id="PIRNR000641"/>
    </source>
</evidence>
<dbReference type="EC" id="2.7.11.1" evidence="17"/>
<dbReference type="EMBL" id="KI397501">
    <property type="protein sequence ID" value="ERM94946.1"/>
    <property type="molecule type" value="Genomic_DNA"/>
</dbReference>
<dbReference type="InterPro" id="IPR008271">
    <property type="entry name" value="Ser/Thr_kinase_AS"/>
</dbReference>
<feature type="domain" description="Bulb-type lectin" evidence="21">
    <location>
        <begin position="23"/>
        <end position="142"/>
    </location>
</feature>
<keyword evidence="4 17" id="KW-0808">Transferase</keyword>
<keyword evidence="11 19" id="KW-0472">Membrane</keyword>
<dbReference type="AlphaFoldDB" id="W1NHI6"/>
<dbReference type="PANTHER" id="PTHR47974">
    <property type="entry name" value="OS07G0415500 PROTEIN"/>
    <property type="match status" value="1"/>
</dbReference>
<keyword evidence="12" id="KW-1015">Disulfide bond</keyword>
<dbReference type="SUPFAM" id="SSF51110">
    <property type="entry name" value="alpha-D-mannose-specific plant lectins"/>
    <property type="match status" value="1"/>
</dbReference>
<evidence type="ECO:0000256" key="1">
    <source>
        <dbReference type="ARBA" id="ARBA00004479"/>
    </source>
</evidence>
<dbReference type="KEGG" id="atr:18422965"/>
<feature type="transmembrane region" description="Helical" evidence="19">
    <location>
        <begin position="427"/>
        <end position="449"/>
    </location>
</feature>
<dbReference type="GO" id="GO:0005524">
    <property type="term" value="F:ATP binding"/>
    <property type="evidence" value="ECO:0007669"/>
    <property type="project" value="UniProtKB-UniRule"/>
</dbReference>
<comment type="catalytic activity">
    <reaction evidence="15 17">
        <text>L-threonyl-[protein] + ATP = O-phospho-L-threonyl-[protein] + ADP + H(+)</text>
        <dbReference type="Rhea" id="RHEA:46608"/>
        <dbReference type="Rhea" id="RHEA-COMP:11060"/>
        <dbReference type="Rhea" id="RHEA-COMP:11605"/>
        <dbReference type="ChEBI" id="CHEBI:15378"/>
        <dbReference type="ChEBI" id="CHEBI:30013"/>
        <dbReference type="ChEBI" id="CHEBI:30616"/>
        <dbReference type="ChEBI" id="CHEBI:61977"/>
        <dbReference type="ChEBI" id="CHEBI:456216"/>
        <dbReference type="EC" id="2.7.11.1"/>
    </reaction>
</comment>
<dbReference type="OMA" id="CDFESNC"/>
<dbReference type="Pfam" id="PF00954">
    <property type="entry name" value="S_locus_glycop"/>
    <property type="match status" value="1"/>
</dbReference>
<dbReference type="Pfam" id="PF08276">
    <property type="entry name" value="PAN_2"/>
    <property type="match status" value="1"/>
</dbReference>
<dbReference type="PROSITE" id="PS50927">
    <property type="entry name" value="BULB_LECTIN"/>
    <property type="match status" value="1"/>
</dbReference>
<dbReference type="OrthoDB" id="643280at2759"/>
<comment type="subcellular location">
    <subcellularLocation>
        <location evidence="1">Membrane</location>
        <topology evidence="1">Single-pass type I membrane protein</topology>
    </subcellularLocation>
</comment>
<dbReference type="Proteomes" id="UP000017836">
    <property type="component" value="Unassembled WGS sequence"/>
</dbReference>
<dbReference type="CDD" id="cd14066">
    <property type="entry name" value="STKc_IRAK"/>
    <property type="match status" value="1"/>
</dbReference>
<keyword evidence="5 19" id="KW-0812">Transmembrane</keyword>
<keyword evidence="8 17" id="KW-0418">Kinase</keyword>
<dbReference type="Gramene" id="ERM94946">
    <property type="protein sequence ID" value="ERM94946"/>
    <property type="gene ID" value="AMTR_s00009p00206310"/>
</dbReference>
<sequence length="790" mass="88505">MASKTSISEILAGFFHLFFYFSTVSALSGAIIAGNSTLKSRNGTFELGFFSPNGGSLWYLGIWYGAIPIKTYVWVANRENPIKDPSSATVKLMAGKLTIFDSGNNSIWATTNHDKASRTGLFDTGNLVLFNRKRELVWQSFDYPTDSWLPEMNFTVNHSLVSWESPTNPAAGKYIFRLKPLEYGQFVLLYEDREVYWTSGKWNRNSFSGIPEMTVKYIYDFRFMNAYTPNAYFVYTEPDPNLRPFSRFYIDFSGVMKQQTWSSQINNWYMFWSRPENHCDVYGICGKNGFCIDPSGRKTCSCMAGFSPEKISGWDSGDYSDGCIRDHSFECSENDKFVDMGLMAFSSKATVSFSGDPKTCRESCLRNCSCLGFTYSEDIAFCENLYGGFFNVKNLTSGSPGKVLSVKVSQDFYITSGENCRKTSRTLIAGLCALSLVMAGALILQAIIWKRRRSKRRRMADISASGLRVFSYKELDTATRGFSEKLGHGGFGVVFRGVLPDSSQVAVKRLEKPGVSGEKEFINEILTIGTLQHVNLVRLRGFCSENLNRLLVYDFMVNGPLSSYFNQESTKTLDWETRFKIALGSARGIAYLHEECRDTVIHCDIKPENILLDHDFTAKVSDFGMAKLLGREFSRVATTTRGTRGYLAPEWIAGLPITSKADVYSYGMTLLEIVSGRRNLQSDFPVSLPAKEWCFPAWASERVAEGEEGAVVDGRLGSVFDRAEAERLCRVAVWCIQDEEKERPAMGDVVKMVQGTVEVRVPPQPRSLKALVAEEEVVRGSPGSESSCSV</sequence>
<dbReference type="Pfam" id="PF00069">
    <property type="entry name" value="Pkinase"/>
    <property type="match status" value="1"/>
</dbReference>
<keyword evidence="14" id="KW-0325">Glycoprotein</keyword>
<dbReference type="GO" id="GO:0106310">
    <property type="term" value="F:protein serine kinase activity"/>
    <property type="evidence" value="ECO:0007669"/>
    <property type="project" value="RHEA"/>
</dbReference>
<dbReference type="CDD" id="cd01098">
    <property type="entry name" value="PAN_AP_plant"/>
    <property type="match status" value="1"/>
</dbReference>
<reference evidence="24" key="1">
    <citation type="journal article" date="2013" name="Science">
        <title>The Amborella genome and the evolution of flowering plants.</title>
        <authorList>
            <consortium name="Amborella Genome Project"/>
        </authorList>
    </citation>
    <scope>NUCLEOTIDE SEQUENCE [LARGE SCALE GENOMIC DNA]</scope>
</reference>
<evidence type="ECO:0000259" key="20">
    <source>
        <dbReference type="PROSITE" id="PS50011"/>
    </source>
</evidence>
<evidence type="ECO:0000256" key="4">
    <source>
        <dbReference type="ARBA" id="ARBA00022679"/>
    </source>
</evidence>
<dbReference type="SMART" id="SM00220">
    <property type="entry name" value="S_TKc"/>
    <property type="match status" value="1"/>
</dbReference>
<dbReference type="Gene3D" id="1.10.510.10">
    <property type="entry name" value="Transferase(Phosphotransferase) domain 1"/>
    <property type="match status" value="1"/>
</dbReference>
<feature type="binding site" evidence="18">
    <location>
        <position position="508"/>
    </location>
    <ligand>
        <name>ATP</name>
        <dbReference type="ChEBI" id="CHEBI:30616"/>
    </ligand>
</feature>
<evidence type="ECO:0000256" key="11">
    <source>
        <dbReference type="ARBA" id="ARBA00023136"/>
    </source>
</evidence>
<evidence type="ECO:0000256" key="19">
    <source>
        <dbReference type="SAM" id="Phobius"/>
    </source>
</evidence>
<dbReference type="FunFam" id="1.10.510.10:FF:000537">
    <property type="entry name" value="Putative receptor-like protein kinase"/>
    <property type="match status" value="1"/>
</dbReference>
<dbReference type="Pfam" id="PF01453">
    <property type="entry name" value="B_lectin"/>
    <property type="match status" value="1"/>
</dbReference>
<protein>
    <recommendedName>
        <fullName evidence="17">Receptor-like serine/threonine-protein kinase</fullName>
        <ecNumber evidence="17">2.7.11.1</ecNumber>
    </recommendedName>
</protein>
<dbReference type="PROSITE" id="PS50011">
    <property type="entry name" value="PROTEIN_KINASE_DOM"/>
    <property type="match status" value="1"/>
</dbReference>
<dbReference type="PROSITE" id="PS00107">
    <property type="entry name" value="PROTEIN_KINASE_ATP"/>
    <property type="match status" value="1"/>
</dbReference>